<proteinExistence type="predicted"/>
<evidence type="ECO:0000313" key="1">
    <source>
        <dbReference type="EMBL" id="CAF4915573.1"/>
    </source>
</evidence>
<name>A0A8S3EUL7_9BILA</name>
<evidence type="ECO:0000313" key="3">
    <source>
        <dbReference type="Proteomes" id="UP000681720"/>
    </source>
</evidence>
<reference evidence="2" key="1">
    <citation type="submission" date="2021-02" db="EMBL/GenBank/DDBJ databases">
        <authorList>
            <person name="Nowell W R."/>
        </authorList>
    </citation>
    <scope>NUCLEOTIDE SEQUENCE</scope>
</reference>
<organism evidence="2 3">
    <name type="scientific">Rotaria magnacalcarata</name>
    <dbReference type="NCBI Taxonomy" id="392030"/>
    <lineage>
        <taxon>Eukaryota</taxon>
        <taxon>Metazoa</taxon>
        <taxon>Spiralia</taxon>
        <taxon>Gnathifera</taxon>
        <taxon>Rotifera</taxon>
        <taxon>Eurotatoria</taxon>
        <taxon>Bdelloidea</taxon>
        <taxon>Philodinida</taxon>
        <taxon>Philodinidae</taxon>
        <taxon>Rotaria</taxon>
    </lineage>
</organism>
<feature type="non-terminal residue" evidence="2">
    <location>
        <position position="1"/>
    </location>
</feature>
<gene>
    <name evidence="1" type="ORF">BYL167_LOCUS52762</name>
    <name evidence="2" type="ORF">GIL414_LOCUS61990</name>
</gene>
<dbReference type="EMBL" id="CAJOBJ010246581">
    <property type="protein sequence ID" value="CAF5086233.1"/>
    <property type="molecule type" value="Genomic_DNA"/>
</dbReference>
<evidence type="ECO:0000313" key="2">
    <source>
        <dbReference type="EMBL" id="CAF5086233.1"/>
    </source>
</evidence>
<comment type="caution">
    <text evidence="2">The sequence shown here is derived from an EMBL/GenBank/DDBJ whole genome shotgun (WGS) entry which is preliminary data.</text>
</comment>
<sequence>TTCKIKLLIVYRYDEAKDVFYDTTQASYPYPLLNTNLKIFLERAADNIR</sequence>
<dbReference type="Proteomes" id="UP000681967">
    <property type="component" value="Unassembled WGS sequence"/>
</dbReference>
<dbReference type="AlphaFoldDB" id="A0A8S3EUL7"/>
<dbReference type="EMBL" id="CAJOBH010172475">
    <property type="protein sequence ID" value="CAF4915573.1"/>
    <property type="molecule type" value="Genomic_DNA"/>
</dbReference>
<dbReference type="Proteomes" id="UP000681720">
    <property type="component" value="Unassembled WGS sequence"/>
</dbReference>
<protein>
    <submittedName>
        <fullName evidence="2">Uncharacterized protein</fullName>
    </submittedName>
</protein>
<accession>A0A8S3EUL7</accession>